<feature type="compositionally biased region" description="Basic residues" evidence="4">
    <location>
        <begin position="7"/>
        <end position="18"/>
    </location>
</feature>
<dbReference type="VEuPathDB" id="FungiDB:F503_06650"/>
<sequence>MPPKKDSKFRKWFKRKTKQSQDQSQSHAQTPGRLQQESSSNVITPSPGSQCSPPESVAQVQRPTVDEPGSDADPIAQGITQTVPVLNSQEVWNEAFNRIEEDQETAELFQAYMKVLNDTLGSSSDGGDDDTVGDMEAESRSAATRQKQMARLVKEGQEKIQRTSKITKAVGDFVEAVLVLKPAGDFVIKNIPQASPAALPWASILSNPASASKANLEGVKNITARMEWYCALTDILLDTGSIESGRAFSQAVGSLRERIVCLYHELLLFLMKSVCSYYKNQGLVYLKSMFVPNDWKESLDKIEQVESLLRTSFDQYSGLHQRKALQECSDRAEESVKRLGNINETIQNYVDEQSRMRRSEADRSLLRKLCVVDPRDVMGTIEKRKDDLLEDAFRWILDVREFQAFTDHAHVDSHSDASALQSPASCRLLWIKGPPGTGKTMLLIGIIRELSSRSYVLNPSISYFFFEATNMSLNNSTAALRSLLWMLFLQQPHLFSHMQEKYENTPPVFDGDHAFVSLSNVLWDILADPDLGPAYFIIDAMDECAQDLPQLIDLIATSLTLSDKIKWLVSSRPTVPLDGSVAARSLVELDSQKLKDPVSAYIRHQLSRLTSRNGFTGYTKEIIADISSEINKRAQNTFLWVWLVFQRLTTKNKHGKLLYGSYAPKIIKEFPPGLSSLYDKIMDTIDEGDEDDPEYCKATLRAIFLAYRPLSLGELGTLVPFPPEQVARIVGECGSLLSVSNDTVNLVHLSAKDYLRDNYSSRLSTASTAQGHAKMSEHCLGALDGLHKNMYGISLGPYQKDAAVPQPDPLASLRYACLFWADHLHDAADQGRAHGESLSNTKLVDDFLRKHFLHWLESLSLLNQFSSGIASMRTLSALFPISEAASRLADFVYDALRFILSYRFCIDEAPLQAYASALLFSPTNSKVRRCFETEQLEWVKTKPIVPAEWDSCLQTLNGHTSYVYSVVYSPDGKQLASASWDNTVKIWNAASGECEQTLRGHTNWVLSVIFSLDGKQLTSASSDDTVKVWNAASGECEQTLKGHIESVKSVIYSLNGKQLASASIDMTIKVWNAASGECEQTLKGHTNPVMSVVFSPDGKQLASASTDNTVKVWDVISKKSIQTLESHNAVVWFIAFSLDGKQLASGSLKTVKIWDAVSGECLHTLNGHTDWANVVAFSPDGKQLASGSKDETVKIWDAVSGECLHTLKGHTKSVGVVAYSPDGKQLASGSKDETVKIWDAVSGECLHTLNGHTDWANVVAFSPDGKQLASGSKDETVKIWDAVSGECLHTLKGHTKSVGVVAYSPDGKQLASGSKDETVKIWDAVSGECLHTLKGHTKSVGVVAYSPDGKQLASGSDDKTVKIWDAVSGECLHTLKGHTKSVDAIAFSPDGKQLASLSDDRTVKIWDTASGKCTHTQEDYGASDLSNFFSDETQRSNGSSQVYGLNEEESWITKDGQELLWLPNDYRPSEFGTKYATHGQRIGFGLASGRVVFVGF</sequence>
<dbReference type="InterPro" id="IPR056884">
    <property type="entry name" value="NPHP3-like_N"/>
</dbReference>
<organism evidence="6 7">
    <name type="scientific">Ophiostoma piceae (strain UAMH 11346)</name>
    <name type="common">Sap stain fungus</name>
    <dbReference type="NCBI Taxonomy" id="1262450"/>
    <lineage>
        <taxon>Eukaryota</taxon>
        <taxon>Fungi</taxon>
        <taxon>Dikarya</taxon>
        <taxon>Ascomycota</taxon>
        <taxon>Pezizomycotina</taxon>
        <taxon>Sordariomycetes</taxon>
        <taxon>Sordariomycetidae</taxon>
        <taxon>Ophiostomatales</taxon>
        <taxon>Ophiostomataceae</taxon>
        <taxon>Ophiostoma</taxon>
    </lineage>
</organism>
<feature type="repeat" description="WD" evidence="3">
    <location>
        <begin position="1249"/>
        <end position="1290"/>
    </location>
</feature>
<dbReference type="OrthoDB" id="538223at2759"/>
<dbReference type="InterPro" id="IPR031359">
    <property type="entry name" value="NACHT_N"/>
</dbReference>
<dbReference type="EMBL" id="KE148167">
    <property type="protein sequence ID" value="EPE03477.1"/>
    <property type="molecule type" value="Genomic_DNA"/>
</dbReference>
<evidence type="ECO:0000313" key="6">
    <source>
        <dbReference type="EMBL" id="EPE03477.1"/>
    </source>
</evidence>
<feature type="repeat" description="WD" evidence="3">
    <location>
        <begin position="1375"/>
        <end position="1416"/>
    </location>
</feature>
<protein>
    <submittedName>
        <fullName evidence="6">Nacht and wd40 domain protein</fullName>
    </submittedName>
</protein>
<evidence type="ECO:0000256" key="4">
    <source>
        <dbReference type="SAM" id="MobiDB-lite"/>
    </source>
</evidence>
<dbReference type="Proteomes" id="UP000016923">
    <property type="component" value="Unassembled WGS sequence"/>
</dbReference>
<dbReference type="SUPFAM" id="SSF52540">
    <property type="entry name" value="P-loop containing nucleoside triphosphate hydrolases"/>
    <property type="match status" value="2"/>
</dbReference>
<dbReference type="SMART" id="SM00320">
    <property type="entry name" value="WD40"/>
    <property type="match status" value="11"/>
</dbReference>
<dbReference type="InterPro" id="IPR001680">
    <property type="entry name" value="WD40_rpt"/>
</dbReference>
<feature type="repeat" description="WD" evidence="3">
    <location>
        <begin position="1207"/>
        <end position="1248"/>
    </location>
</feature>
<keyword evidence="1 3" id="KW-0853">WD repeat</keyword>
<dbReference type="InterPro" id="IPR019775">
    <property type="entry name" value="WD40_repeat_CS"/>
</dbReference>
<feature type="repeat" description="WD" evidence="3">
    <location>
        <begin position="998"/>
        <end position="1039"/>
    </location>
</feature>
<dbReference type="InterPro" id="IPR020472">
    <property type="entry name" value="WD40_PAC1"/>
</dbReference>
<dbReference type="PROSITE" id="PS50294">
    <property type="entry name" value="WD_REPEATS_REGION"/>
    <property type="match status" value="10"/>
</dbReference>
<feature type="compositionally biased region" description="Polar residues" evidence="4">
    <location>
        <begin position="20"/>
        <end position="62"/>
    </location>
</feature>
<dbReference type="Gene3D" id="2.130.10.10">
    <property type="entry name" value="YVTN repeat-like/Quinoprotein amine dehydrogenase"/>
    <property type="match status" value="6"/>
</dbReference>
<dbReference type="InterPro" id="IPR050995">
    <property type="entry name" value="WD-F-box_domain-protein"/>
</dbReference>
<feature type="repeat" description="WD" evidence="3">
    <location>
        <begin position="956"/>
        <end position="997"/>
    </location>
</feature>
<dbReference type="PROSITE" id="PS00678">
    <property type="entry name" value="WD_REPEATS_1"/>
    <property type="match status" value="5"/>
</dbReference>
<dbReference type="CDD" id="cd00200">
    <property type="entry name" value="WD40"/>
    <property type="match status" value="2"/>
</dbReference>
<dbReference type="PROSITE" id="PS50837">
    <property type="entry name" value="NACHT"/>
    <property type="match status" value="1"/>
</dbReference>
<gene>
    <name evidence="6" type="ORF">F503_06650</name>
</gene>
<feature type="domain" description="NACHT" evidence="5">
    <location>
        <begin position="427"/>
        <end position="573"/>
    </location>
</feature>
<dbReference type="Pfam" id="PF00400">
    <property type="entry name" value="WD40"/>
    <property type="match status" value="6"/>
</dbReference>
<dbReference type="SUPFAM" id="SSF50978">
    <property type="entry name" value="WD40 repeat-like"/>
    <property type="match status" value="1"/>
</dbReference>
<dbReference type="SUPFAM" id="SSF50998">
    <property type="entry name" value="Quinoprotein alcohol dehydrogenase-like"/>
    <property type="match status" value="1"/>
</dbReference>
<feature type="repeat" description="WD" evidence="3">
    <location>
        <begin position="1165"/>
        <end position="1206"/>
    </location>
</feature>
<dbReference type="InterPro" id="IPR027417">
    <property type="entry name" value="P-loop_NTPase"/>
</dbReference>
<accession>S3BSN4</accession>
<dbReference type="PRINTS" id="PR00320">
    <property type="entry name" value="GPROTEINBRPT"/>
</dbReference>
<feature type="repeat" description="WD" evidence="3">
    <location>
        <begin position="1040"/>
        <end position="1081"/>
    </location>
</feature>
<dbReference type="Pfam" id="PF17100">
    <property type="entry name" value="NACHT_N"/>
    <property type="match status" value="1"/>
</dbReference>
<dbReference type="InterPro" id="IPR007111">
    <property type="entry name" value="NACHT_NTPase"/>
</dbReference>
<dbReference type="InterPro" id="IPR015943">
    <property type="entry name" value="WD40/YVTN_repeat-like_dom_sf"/>
</dbReference>
<dbReference type="OMA" id="ECKQTFE"/>
<name>S3BSN4_OPHP1</name>
<dbReference type="PROSITE" id="PS50082">
    <property type="entry name" value="WD_REPEATS_2"/>
    <property type="match status" value="10"/>
</dbReference>
<dbReference type="Gene3D" id="3.40.50.300">
    <property type="entry name" value="P-loop containing nucleotide triphosphate hydrolases"/>
    <property type="match status" value="1"/>
</dbReference>
<dbReference type="InterPro" id="IPR036322">
    <property type="entry name" value="WD40_repeat_dom_sf"/>
</dbReference>
<dbReference type="PANTHER" id="PTHR14604:SF4">
    <property type="entry name" value="F-BOX DOMAIN-CONTAINING PROTEIN"/>
    <property type="match status" value="1"/>
</dbReference>
<evidence type="ECO:0000259" key="5">
    <source>
        <dbReference type="PROSITE" id="PS50837"/>
    </source>
</evidence>
<evidence type="ECO:0000313" key="7">
    <source>
        <dbReference type="Proteomes" id="UP000016923"/>
    </source>
</evidence>
<feature type="region of interest" description="Disordered" evidence="4">
    <location>
        <begin position="1"/>
        <end position="75"/>
    </location>
</feature>
<feature type="repeat" description="WD" evidence="3">
    <location>
        <begin position="1333"/>
        <end position="1374"/>
    </location>
</feature>
<evidence type="ECO:0000256" key="3">
    <source>
        <dbReference type="PROSITE-ProRule" id="PRU00221"/>
    </source>
</evidence>
<dbReference type="eggNOG" id="KOG0272">
    <property type="taxonomic scope" value="Eukaryota"/>
</dbReference>
<evidence type="ECO:0000256" key="2">
    <source>
        <dbReference type="ARBA" id="ARBA00022737"/>
    </source>
</evidence>
<dbReference type="STRING" id="1262450.S3BSN4"/>
<keyword evidence="2" id="KW-0677">Repeat</keyword>
<feature type="repeat" description="WD" evidence="3">
    <location>
        <begin position="1082"/>
        <end position="1123"/>
    </location>
</feature>
<dbReference type="HOGENOM" id="CLU_000288_6_16_1"/>
<dbReference type="PANTHER" id="PTHR14604">
    <property type="entry name" value="WD40 REPEAT PF20"/>
    <property type="match status" value="1"/>
</dbReference>
<evidence type="ECO:0000256" key="1">
    <source>
        <dbReference type="ARBA" id="ARBA00022574"/>
    </source>
</evidence>
<dbReference type="eggNOG" id="KOG0263">
    <property type="taxonomic scope" value="Eukaryota"/>
</dbReference>
<keyword evidence="7" id="KW-1185">Reference proteome</keyword>
<dbReference type="Pfam" id="PF25173">
    <property type="entry name" value="Beta-prop_WDR3_1st"/>
    <property type="match status" value="1"/>
</dbReference>
<reference evidence="6 7" key="1">
    <citation type="journal article" date="2013" name="BMC Genomics">
        <title>The genome and transcriptome of the pine saprophyte Ophiostoma piceae, and a comparison with the bark beetle-associated pine pathogen Grosmannia clavigera.</title>
        <authorList>
            <person name="Haridas S."/>
            <person name="Wang Y."/>
            <person name="Lim L."/>
            <person name="Massoumi Alamouti S."/>
            <person name="Jackman S."/>
            <person name="Docking R."/>
            <person name="Robertson G."/>
            <person name="Birol I."/>
            <person name="Bohlmann J."/>
            <person name="Breuil C."/>
        </authorList>
    </citation>
    <scope>NUCLEOTIDE SEQUENCE [LARGE SCALE GENOMIC DNA]</scope>
    <source>
        <strain evidence="6 7">UAMH 11346</strain>
    </source>
</reference>
<feature type="repeat" description="WD" evidence="3">
    <location>
        <begin position="1291"/>
        <end position="1332"/>
    </location>
</feature>
<dbReference type="FunFam" id="2.130.10.10:FF:000228">
    <property type="entry name" value="COMPASS-like H3K4 histone methylase component WDR5A"/>
    <property type="match status" value="1"/>
</dbReference>
<dbReference type="Pfam" id="PF24883">
    <property type="entry name" value="NPHP3_N"/>
    <property type="match status" value="1"/>
</dbReference>
<dbReference type="GO" id="GO:0035097">
    <property type="term" value="C:histone methyltransferase complex"/>
    <property type="evidence" value="ECO:0007669"/>
    <property type="project" value="UniProtKB-ARBA"/>
</dbReference>
<dbReference type="InterPro" id="IPR011047">
    <property type="entry name" value="Quinoprotein_ADH-like_sf"/>
</dbReference>
<proteinExistence type="predicted"/>